<keyword evidence="4" id="KW-1185">Reference proteome</keyword>
<feature type="transmembrane region" description="Helical" evidence="2">
    <location>
        <begin position="168"/>
        <end position="186"/>
    </location>
</feature>
<keyword evidence="2" id="KW-0472">Membrane</keyword>
<comment type="similarity">
    <text evidence="1">Belongs to the sodium:galactoside symporter (TC 2.A.2) family.</text>
</comment>
<accession>A0A844B485</accession>
<feature type="transmembrane region" description="Helical" evidence="2">
    <location>
        <begin position="7"/>
        <end position="26"/>
    </location>
</feature>
<feature type="transmembrane region" description="Helical" evidence="2">
    <location>
        <begin position="102"/>
        <end position="123"/>
    </location>
</feature>
<dbReference type="InterPro" id="IPR036259">
    <property type="entry name" value="MFS_trans_sf"/>
</dbReference>
<comment type="caution">
    <text evidence="3">The sequence shown here is derived from an EMBL/GenBank/DDBJ whole genome shotgun (WGS) entry which is preliminary data.</text>
</comment>
<keyword evidence="2" id="KW-0812">Transmembrane</keyword>
<evidence type="ECO:0000256" key="1">
    <source>
        <dbReference type="ARBA" id="ARBA00009617"/>
    </source>
</evidence>
<dbReference type="PANTHER" id="PTHR11328">
    <property type="entry name" value="MAJOR FACILITATOR SUPERFAMILY DOMAIN-CONTAINING PROTEIN"/>
    <property type="match status" value="1"/>
</dbReference>
<dbReference type="SUPFAM" id="SSF103473">
    <property type="entry name" value="MFS general substrate transporter"/>
    <property type="match status" value="1"/>
</dbReference>
<gene>
    <name evidence="3" type="ORF">GHT07_03600</name>
</gene>
<reference evidence="3 4" key="1">
    <citation type="submission" date="2019-11" db="EMBL/GenBank/DDBJ databases">
        <title>Caenimonas koreensis gen. nov., sp. nov., isolated from activated sludge.</title>
        <authorList>
            <person name="Seung H.R."/>
        </authorList>
    </citation>
    <scope>NUCLEOTIDE SEQUENCE [LARGE SCALE GENOMIC DNA]</scope>
    <source>
        <strain evidence="3 4">EMB320</strain>
    </source>
</reference>
<dbReference type="PANTHER" id="PTHR11328:SF24">
    <property type="entry name" value="MAJOR FACILITATOR SUPERFAMILY (MFS) PROFILE DOMAIN-CONTAINING PROTEIN"/>
    <property type="match status" value="1"/>
</dbReference>
<dbReference type="EMBL" id="WJBU01000002">
    <property type="protein sequence ID" value="MRD46347.1"/>
    <property type="molecule type" value="Genomic_DNA"/>
</dbReference>
<evidence type="ECO:0000313" key="4">
    <source>
        <dbReference type="Proteomes" id="UP000487350"/>
    </source>
</evidence>
<feature type="transmembrane region" description="Helical" evidence="2">
    <location>
        <begin position="216"/>
        <end position="238"/>
    </location>
</feature>
<feature type="transmembrane region" description="Helical" evidence="2">
    <location>
        <begin position="75"/>
        <end position="96"/>
    </location>
</feature>
<feature type="transmembrane region" description="Helical" evidence="2">
    <location>
        <begin position="38"/>
        <end position="63"/>
    </location>
</feature>
<feature type="transmembrane region" description="Helical" evidence="2">
    <location>
        <begin position="384"/>
        <end position="406"/>
    </location>
</feature>
<dbReference type="GO" id="GO:0008643">
    <property type="term" value="P:carbohydrate transport"/>
    <property type="evidence" value="ECO:0007669"/>
    <property type="project" value="InterPro"/>
</dbReference>
<sequence>MNLPSAGWRYGLLGLPLAFVALPLYVQLPNFYAREFGVSLAALGAVLLVVRLLDAVVDPWIGAWIDKLFARSAQAVLATSAAAAVALAAGFAWLFFPPRLGASALLGWIAAGLVLTYAAYSILTVAHQSWGAMLGGDDSERSRVFAWREGLGLVGVLLASVLPVLAGLPVTTGVLCAALAAGWWAWSRSARPQAQPQQRERVDWRTPFRHAPFRQLLAVFLLNGIASAVPATLVLFFVQDRLQAPPSQEPLFLGSYFLCAALSIPLWVRLVTRIGLARTWLAGMALAVCVFIGASTLGQGDGAAFIAICALSGIALGTDLALPSALLASVIEKAGLRGSGEGIFFGWWNFATKLNLALAAGVALPVLGFAGYAPGVRTPEALTALTLAYCLLPCLLKCAAGALLYFNLIRPGGSS</sequence>
<proteinExistence type="inferred from homology"/>
<organism evidence="3 4">
    <name type="scientific">Caenimonas koreensis DSM 17982</name>
    <dbReference type="NCBI Taxonomy" id="1121255"/>
    <lineage>
        <taxon>Bacteria</taxon>
        <taxon>Pseudomonadati</taxon>
        <taxon>Pseudomonadota</taxon>
        <taxon>Betaproteobacteria</taxon>
        <taxon>Burkholderiales</taxon>
        <taxon>Comamonadaceae</taxon>
        <taxon>Caenimonas</taxon>
    </lineage>
</organism>
<evidence type="ECO:0000313" key="3">
    <source>
        <dbReference type="EMBL" id="MRD46347.1"/>
    </source>
</evidence>
<dbReference type="Proteomes" id="UP000487350">
    <property type="component" value="Unassembled WGS sequence"/>
</dbReference>
<feature type="transmembrane region" description="Helical" evidence="2">
    <location>
        <begin position="304"/>
        <end position="331"/>
    </location>
</feature>
<dbReference type="GO" id="GO:0005886">
    <property type="term" value="C:plasma membrane"/>
    <property type="evidence" value="ECO:0007669"/>
    <property type="project" value="TreeGrafter"/>
</dbReference>
<feature type="transmembrane region" description="Helical" evidence="2">
    <location>
        <begin position="250"/>
        <end position="268"/>
    </location>
</feature>
<dbReference type="InterPro" id="IPR039672">
    <property type="entry name" value="MFS_2"/>
</dbReference>
<dbReference type="Pfam" id="PF13347">
    <property type="entry name" value="MFS_2"/>
    <property type="match status" value="1"/>
</dbReference>
<dbReference type="RefSeq" id="WP_323740776.1">
    <property type="nucleotide sequence ID" value="NZ_WJBU01000002.1"/>
</dbReference>
<evidence type="ECO:0000256" key="2">
    <source>
        <dbReference type="SAM" id="Phobius"/>
    </source>
</evidence>
<name>A0A844B485_9BURK</name>
<dbReference type="GO" id="GO:0015293">
    <property type="term" value="F:symporter activity"/>
    <property type="evidence" value="ECO:0007669"/>
    <property type="project" value="InterPro"/>
</dbReference>
<dbReference type="Gene3D" id="1.20.1250.20">
    <property type="entry name" value="MFS general substrate transporter like domains"/>
    <property type="match status" value="2"/>
</dbReference>
<dbReference type="AlphaFoldDB" id="A0A844B485"/>
<feature type="transmembrane region" description="Helical" evidence="2">
    <location>
        <begin position="352"/>
        <end position="372"/>
    </location>
</feature>
<feature type="transmembrane region" description="Helical" evidence="2">
    <location>
        <begin position="280"/>
        <end position="298"/>
    </location>
</feature>
<keyword evidence="2" id="KW-1133">Transmembrane helix</keyword>
<protein>
    <submittedName>
        <fullName evidence="3">MFS transporter</fullName>
    </submittedName>
</protein>